<dbReference type="PROSITE" id="PS51257">
    <property type="entry name" value="PROKAR_LIPOPROTEIN"/>
    <property type="match status" value="1"/>
</dbReference>
<dbReference type="EMBL" id="QYUQ01000002">
    <property type="protein sequence ID" value="RJG03796.1"/>
    <property type="molecule type" value="Genomic_DNA"/>
</dbReference>
<keyword evidence="9" id="KW-1185">Reference proteome</keyword>
<keyword evidence="1 6" id="KW-0732">Signal</keyword>
<dbReference type="InterPro" id="IPR007485">
    <property type="entry name" value="LPS_assembly_LptE"/>
</dbReference>
<comment type="similarity">
    <text evidence="6">Belongs to the LptE lipoprotein family.</text>
</comment>
<protein>
    <recommendedName>
        <fullName evidence="6">LPS-assembly lipoprotein LptE</fullName>
    </recommendedName>
</protein>
<dbReference type="RefSeq" id="WP_119787283.1">
    <property type="nucleotide sequence ID" value="NZ_QYUQ01000002.1"/>
</dbReference>
<proteinExistence type="inferred from homology"/>
<dbReference type="PANTHER" id="PTHR38098:SF1">
    <property type="entry name" value="LPS-ASSEMBLY LIPOPROTEIN LPTE"/>
    <property type="match status" value="1"/>
</dbReference>
<accession>A0A3A3GNB4</accession>
<dbReference type="GO" id="GO:0043165">
    <property type="term" value="P:Gram-negative-bacterium-type cell outer membrane assembly"/>
    <property type="evidence" value="ECO:0007669"/>
    <property type="project" value="UniProtKB-UniRule"/>
</dbReference>
<dbReference type="PANTHER" id="PTHR38098">
    <property type="entry name" value="LPS-ASSEMBLY LIPOPROTEIN LPTE"/>
    <property type="match status" value="1"/>
</dbReference>
<evidence type="ECO:0000256" key="1">
    <source>
        <dbReference type="ARBA" id="ARBA00022729"/>
    </source>
</evidence>
<keyword evidence="5 6" id="KW-0449">Lipoprotein</keyword>
<dbReference type="GO" id="GO:1990351">
    <property type="term" value="C:transporter complex"/>
    <property type="evidence" value="ECO:0007669"/>
    <property type="project" value="TreeGrafter"/>
</dbReference>
<comment type="subcellular location">
    <subcellularLocation>
        <location evidence="6">Cell outer membrane</location>
        <topology evidence="6">Lipid-anchor</topology>
    </subcellularLocation>
</comment>
<dbReference type="Gene3D" id="3.30.160.150">
    <property type="entry name" value="Lipoprotein like domain"/>
    <property type="match status" value="1"/>
</dbReference>
<dbReference type="InterPro" id="IPR006311">
    <property type="entry name" value="TAT_signal"/>
</dbReference>
<name>A0A3A3GNB4_9BURK</name>
<dbReference type="AlphaFoldDB" id="A0A3A3GNB4"/>
<feature type="signal peptide" evidence="7">
    <location>
        <begin position="1"/>
        <end position="23"/>
    </location>
</feature>
<gene>
    <name evidence="6" type="primary">lptE</name>
    <name evidence="8" type="ORF">D3878_21225</name>
</gene>
<feature type="chain" id="PRO_5017441461" description="LPS-assembly lipoprotein LptE" evidence="7">
    <location>
        <begin position="24"/>
        <end position="170"/>
    </location>
</feature>
<dbReference type="Pfam" id="PF04390">
    <property type="entry name" value="LptE"/>
    <property type="match status" value="1"/>
</dbReference>
<evidence type="ECO:0000256" key="4">
    <source>
        <dbReference type="ARBA" id="ARBA00023237"/>
    </source>
</evidence>
<sequence length="170" mass="18858">MSNPRRNALTLLASLAGASALSACGFRLRGAEQTRLPFKTIYLAFAENSPLGVELRRYIRASGSTEIASDRKAAEAVLEPLSEQRTESVLSLNSQGRIRELSLFYYFGFRVLDGSGQQLLEPTDIVLKRDMSFNEAAVLAKEGEKAMLYRDMQSDLVQQILRRLAAIKPS</sequence>
<comment type="caution">
    <text evidence="8">The sequence shown here is derived from an EMBL/GenBank/DDBJ whole genome shotgun (WGS) entry which is preliminary data.</text>
</comment>
<evidence type="ECO:0000256" key="5">
    <source>
        <dbReference type="ARBA" id="ARBA00023288"/>
    </source>
</evidence>
<organism evidence="8 9">
    <name type="scientific">Noviherbaspirillum sedimenti</name>
    <dbReference type="NCBI Taxonomy" id="2320865"/>
    <lineage>
        <taxon>Bacteria</taxon>
        <taxon>Pseudomonadati</taxon>
        <taxon>Pseudomonadota</taxon>
        <taxon>Betaproteobacteria</taxon>
        <taxon>Burkholderiales</taxon>
        <taxon>Oxalobacteraceae</taxon>
        <taxon>Noviherbaspirillum</taxon>
    </lineage>
</organism>
<evidence type="ECO:0000256" key="3">
    <source>
        <dbReference type="ARBA" id="ARBA00023139"/>
    </source>
</evidence>
<keyword evidence="4 6" id="KW-0998">Cell outer membrane</keyword>
<keyword evidence="2 6" id="KW-0472">Membrane</keyword>
<comment type="subunit">
    <text evidence="6">Component of the lipopolysaccharide transport and assembly complex. Interacts with LptD.</text>
</comment>
<dbReference type="PROSITE" id="PS51318">
    <property type="entry name" value="TAT"/>
    <property type="match status" value="1"/>
</dbReference>
<evidence type="ECO:0000313" key="8">
    <source>
        <dbReference type="EMBL" id="RJG03796.1"/>
    </source>
</evidence>
<evidence type="ECO:0000256" key="6">
    <source>
        <dbReference type="HAMAP-Rule" id="MF_01186"/>
    </source>
</evidence>
<dbReference type="HAMAP" id="MF_01186">
    <property type="entry name" value="LPS_assembly_LptE"/>
    <property type="match status" value="1"/>
</dbReference>
<evidence type="ECO:0000256" key="7">
    <source>
        <dbReference type="SAM" id="SignalP"/>
    </source>
</evidence>
<evidence type="ECO:0000313" key="9">
    <source>
        <dbReference type="Proteomes" id="UP000266327"/>
    </source>
</evidence>
<evidence type="ECO:0000256" key="2">
    <source>
        <dbReference type="ARBA" id="ARBA00023136"/>
    </source>
</evidence>
<reference evidence="9" key="1">
    <citation type="submission" date="2018-09" db="EMBL/GenBank/DDBJ databases">
        <authorList>
            <person name="Zhu H."/>
        </authorList>
    </citation>
    <scope>NUCLEOTIDE SEQUENCE [LARGE SCALE GENOMIC DNA]</scope>
    <source>
        <strain evidence="9">K1S02-23</strain>
    </source>
</reference>
<dbReference type="GO" id="GO:0015920">
    <property type="term" value="P:lipopolysaccharide transport"/>
    <property type="evidence" value="ECO:0007669"/>
    <property type="project" value="TreeGrafter"/>
</dbReference>
<dbReference type="OrthoDB" id="5298094at2"/>
<dbReference type="GO" id="GO:0009279">
    <property type="term" value="C:cell outer membrane"/>
    <property type="evidence" value="ECO:0007669"/>
    <property type="project" value="UniProtKB-SubCell"/>
</dbReference>
<comment type="function">
    <text evidence="6">Together with LptD, is involved in the assembly of lipopolysaccharide (LPS) at the surface of the outer membrane. Required for the proper assembly of LptD. Binds LPS and may serve as the LPS recognition site at the outer membrane.</text>
</comment>
<keyword evidence="3 6" id="KW-0564">Palmitate</keyword>
<dbReference type="GO" id="GO:0001530">
    <property type="term" value="F:lipopolysaccharide binding"/>
    <property type="evidence" value="ECO:0007669"/>
    <property type="project" value="TreeGrafter"/>
</dbReference>
<dbReference type="Proteomes" id="UP000266327">
    <property type="component" value="Unassembled WGS sequence"/>
</dbReference>